<accession>A0A9D4GR60</accession>
<evidence type="ECO:0000313" key="3">
    <source>
        <dbReference type="EMBL" id="KAH3821590.1"/>
    </source>
</evidence>
<protein>
    <recommendedName>
        <fullName evidence="2">Globin domain-containing protein</fullName>
    </recommendedName>
</protein>
<keyword evidence="1" id="KW-0349">Heme</keyword>
<keyword evidence="1" id="KW-0561">Oxygen transport</keyword>
<dbReference type="Pfam" id="PF00042">
    <property type="entry name" value="Globin"/>
    <property type="match status" value="1"/>
</dbReference>
<comment type="caution">
    <text evidence="3">The sequence shown here is derived from an EMBL/GenBank/DDBJ whole genome shotgun (WGS) entry which is preliminary data.</text>
</comment>
<evidence type="ECO:0000259" key="2">
    <source>
        <dbReference type="PROSITE" id="PS01033"/>
    </source>
</evidence>
<keyword evidence="1" id="KW-0813">Transport</keyword>
<reference evidence="3" key="1">
    <citation type="journal article" date="2019" name="bioRxiv">
        <title>The Genome of the Zebra Mussel, Dreissena polymorpha: A Resource for Invasive Species Research.</title>
        <authorList>
            <person name="McCartney M.A."/>
            <person name="Auch B."/>
            <person name="Kono T."/>
            <person name="Mallez S."/>
            <person name="Zhang Y."/>
            <person name="Obille A."/>
            <person name="Becker A."/>
            <person name="Abrahante J.E."/>
            <person name="Garbe J."/>
            <person name="Badalamenti J.P."/>
            <person name="Herman A."/>
            <person name="Mangelson H."/>
            <person name="Liachko I."/>
            <person name="Sullivan S."/>
            <person name="Sone E.D."/>
            <person name="Koren S."/>
            <person name="Silverstein K.A.T."/>
            <person name="Beckman K.B."/>
            <person name="Gohl D.M."/>
        </authorList>
    </citation>
    <scope>NUCLEOTIDE SEQUENCE</scope>
    <source>
        <strain evidence="3">Duluth1</strain>
        <tissue evidence="3">Whole animal</tissue>
    </source>
</reference>
<dbReference type="EMBL" id="JAIWYP010000005">
    <property type="protein sequence ID" value="KAH3821590.1"/>
    <property type="molecule type" value="Genomic_DNA"/>
</dbReference>
<organism evidence="3 4">
    <name type="scientific">Dreissena polymorpha</name>
    <name type="common">Zebra mussel</name>
    <name type="synonym">Mytilus polymorpha</name>
    <dbReference type="NCBI Taxonomy" id="45954"/>
    <lineage>
        <taxon>Eukaryota</taxon>
        <taxon>Metazoa</taxon>
        <taxon>Spiralia</taxon>
        <taxon>Lophotrochozoa</taxon>
        <taxon>Mollusca</taxon>
        <taxon>Bivalvia</taxon>
        <taxon>Autobranchia</taxon>
        <taxon>Heteroconchia</taxon>
        <taxon>Euheterodonta</taxon>
        <taxon>Imparidentia</taxon>
        <taxon>Neoheterodontei</taxon>
        <taxon>Myida</taxon>
        <taxon>Dreissenoidea</taxon>
        <taxon>Dreissenidae</taxon>
        <taxon>Dreissena</taxon>
    </lineage>
</organism>
<dbReference type="Proteomes" id="UP000828390">
    <property type="component" value="Unassembled WGS sequence"/>
</dbReference>
<dbReference type="GO" id="GO:0005344">
    <property type="term" value="F:oxygen carrier activity"/>
    <property type="evidence" value="ECO:0007669"/>
    <property type="project" value="UniProtKB-KW"/>
</dbReference>
<name>A0A9D4GR60_DREPO</name>
<comment type="similarity">
    <text evidence="1">Belongs to the globin family.</text>
</comment>
<keyword evidence="1" id="KW-0479">Metal-binding</keyword>
<gene>
    <name evidence="3" type="ORF">DPMN_123354</name>
</gene>
<keyword evidence="4" id="KW-1185">Reference proteome</keyword>
<evidence type="ECO:0000256" key="1">
    <source>
        <dbReference type="RuleBase" id="RU000356"/>
    </source>
</evidence>
<sequence>MFESRPELIKVFSNFDSKDVSELRDSRLLHDHALRVMATVEAVISQLEDLPEVAKMLKEVGDVHRRYNVPHDLLQANIYVCFCF</sequence>
<dbReference type="Gene3D" id="1.10.490.10">
    <property type="entry name" value="Globins"/>
    <property type="match status" value="1"/>
</dbReference>
<dbReference type="GO" id="GO:0019825">
    <property type="term" value="F:oxygen binding"/>
    <property type="evidence" value="ECO:0007669"/>
    <property type="project" value="InterPro"/>
</dbReference>
<keyword evidence="1" id="KW-0408">Iron</keyword>
<feature type="domain" description="Globin" evidence="2">
    <location>
        <begin position="1"/>
        <end position="84"/>
    </location>
</feature>
<dbReference type="InterPro" id="IPR009050">
    <property type="entry name" value="Globin-like_sf"/>
</dbReference>
<dbReference type="PROSITE" id="PS01033">
    <property type="entry name" value="GLOBIN"/>
    <property type="match status" value="1"/>
</dbReference>
<evidence type="ECO:0000313" key="4">
    <source>
        <dbReference type="Proteomes" id="UP000828390"/>
    </source>
</evidence>
<dbReference type="AlphaFoldDB" id="A0A9D4GR60"/>
<dbReference type="SUPFAM" id="SSF46458">
    <property type="entry name" value="Globin-like"/>
    <property type="match status" value="1"/>
</dbReference>
<dbReference type="InterPro" id="IPR000971">
    <property type="entry name" value="Globin"/>
</dbReference>
<dbReference type="InterPro" id="IPR012292">
    <property type="entry name" value="Globin/Proto"/>
</dbReference>
<proteinExistence type="inferred from homology"/>
<dbReference type="GO" id="GO:0020037">
    <property type="term" value="F:heme binding"/>
    <property type="evidence" value="ECO:0007669"/>
    <property type="project" value="InterPro"/>
</dbReference>
<reference evidence="3" key="2">
    <citation type="submission" date="2020-11" db="EMBL/GenBank/DDBJ databases">
        <authorList>
            <person name="McCartney M.A."/>
            <person name="Auch B."/>
            <person name="Kono T."/>
            <person name="Mallez S."/>
            <person name="Becker A."/>
            <person name="Gohl D.M."/>
            <person name="Silverstein K.A.T."/>
            <person name="Koren S."/>
            <person name="Bechman K.B."/>
            <person name="Herman A."/>
            <person name="Abrahante J.E."/>
            <person name="Garbe J."/>
        </authorList>
    </citation>
    <scope>NUCLEOTIDE SEQUENCE</scope>
    <source>
        <strain evidence="3">Duluth1</strain>
        <tissue evidence="3">Whole animal</tissue>
    </source>
</reference>